<proteinExistence type="predicted"/>
<sequence length="51" mass="5968">MRLPRQDFEERGQQIFAVGHRKLSQWREVGGKSSGLEKGRDDLDNERKRLG</sequence>
<evidence type="ECO:0008006" key="4">
    <source>
        <dbReference type="Google" id="ProtNLM"/>
    </source>
</evidence>
<name>A0ABV7PE36_9PSEU</name>
<dbReference type="EMBL" id="JBHRWK010000160">
    <property type="protein sequence ID" value="MFC3456355.1"/>
    <property type="molecule type" value="Genomic_DNA"/>
</dbReference>
<dbReference type="RefSeq" id="WP_378247628.1">
    <property type="nucleotide sequence ID" value="NZ_JBHRWK010000160.1"/>
</dbReference>
<comment type="caution">
    <text evidence="2">The sequence shown here is derived from an EMBL/GenBank/DDBJ whole genome shotgun (WGS) entry which is preliminary data.</text>
</comment>
<reference evidence="3" key="1">
    <citation type="journal article" date="2019" name="Int. J. Syst. Evol. Microbiol.">
        <title>The Global Catalogue of Microorganisms (GCM) 10K type strain sequencing project: providing services to taxonomists for standard genome sequencing and annotation.</title>
        <authorList>
            <consortium name="The Broad Institute Genomics Platform"/>
            <consortium name="The Broad Institute Genome Sequencing Center for Infectious Disease"/>
            <person name="Wu L."/>
            <person name="Ma J."/>
        </authorList>
    </citation>
    <scope>NUCLEOTIDE SEQUENCE [LARGE SCALE GENOMIC DNA]</scope>
    <source>
        <strain evidence="3">CGMCC 4.7676</strain>
    </source>
</reference>
<evidence type="ECO:0000313" key="2">
    <source>
        <dbReference type="EMBL" id="MFC3456355.1"/>
    </source>
</evidence>
<evidence type="ECO:0000313" key="3">
    <source>
        <dbReference type="Proteomes" id="UP001595645"/>
    </source>
</evidence>
<organism evidence="2 3">
    <name type="scientific">Amycolatopsis speibonae</name>
    <dbReference type="NCBI Taxonomy" id="1450224"/>
    <lineage>
        <taxon>Bacteria</taxon>
        <taxon>Bacillati</taxon>
        <taxon>Actinomycetota</taxon>
        <taxon>Actinomycetes</taxon>
        <taxon>Pseudonocardiales</taxon>
        <taxon>Pseudonocardiaceae</taxon>
        <taxon>Amycolatopsis</taxon>
    </lineage>
</organism>
<evidence type="ECO:0000256" key="1">
    <source>
        <dbReference type="SAM" id="MobiDB-lite"/>
    </source>
</evidence>
<keyword evidence="3" id="KW-1185">Reference proteome</keyword>
<protein>
    <recommendedName>
        <fullName evidence="4">Transposase</fullName>
    </recommendedName>
</protein>
<feature type="compositionally biased region" description="Basic and acidic residues" evidence="1">
    <location>
        <begin position="35"/>
        <end position="51"/>
    </location>
</feature>
<feature type="region of interest" description="Disordered" evidence="1">
    <location>
        <begin position="27"/>
        <end position="51"/>
    </location>
</feature>
<dbReference type="Proteomes" id="UP001595645">
    <property type="component" value="Unassembled WGS sequence"/>
</dbReference>
<gene>
    <name evidence="2" type="ORF">ACFOSH_43645</name>
</gene>
<accession>A0ABV7PE36</accession>